<accession>A0AB39V6P9</accession>
<dbReference type="AlphaFoldDB" id="A0AB39V6P9"/>
<proteinExistence type="predicted"/>
<protein>
    <submittedName>
        <fullName evidence="1">Uncharacterized protein</fullName>
    </submittedName>
</protein>
<reference evidence="1" key="1">
    <citation type="submission" date="2024-07" db="EMBL/GenBank/DDBJ databases">
        <authorList>
            <person name="Li X.-J."/>
            <person name="Wang X."/>
        </authorList>
    </citation>
    <scope>NUCLEOTIDE SEQUENCE</scope>
    <source>
        <strain evidence="1">HSP-536</strain>
    </source>
</reference>
<dbReference type="EMBL" id="CP165647">
    <property type="protein sequence ID" value="XDU63039.1"/>
    <property type="molecule type" value="Genomic_DNA"/>
</dbReference>
<name>A0AB39V6P9_9FUSO</name>
<gene>
    <name evidence="1" type="ORF">AB8B28_04070</name>
</gene>
<evidence type="ECO:0000313" key="1">
    <source>
        <dbReference type="EMBL" id="XDU63039.1"/>
    </source>
</evidence>
<sequence length="175" mass="20216">MKYDKLEKGKIYALPIENDDIYFEVLEVINVTKLTVKAVLYNWNKKGGEYPFANYLTIKKTAKDGVKITITDSKILEKKELAQAPQVYCDAVSERMGYGKVKSKNSSETALIENYGIASEKGEDVKIKNMAVDKKTGETKLLMEFDEKKKQKKLFKHLFENSKYRKPEKKQKKDK</sequence>
<dbReference type="KEGG" id="lala:AB8B28_04070"/>
<organism evidence="1">
    <name type="scientific">Leptotrichia alba</name>
    <dbReference type="NCBI Taxonomy" id="3239304"/>
    <lineage>
        <taxon>Bacteria</taxon>
        <taxon>Fusobacteriati</taxon>
        <taxon>Fusobacteriota</taxon>
        <taxon>Fusobacteriia</taxon>
        <taxon>Fusobacteriales</taxon>
        <taxon>Leptotrichiaceae</taxon>
        <taxon>Leptotrichia</taxon>
    </lineage>
</organism>
<dbReference type="RefSeq" id="WP_369716955.1">
    <property type="nucleotide sequence ID" value="NZ_CP165647.1"/>
</dbReference>